<dbReference type="RefSeq" id="WP_114102732.1">
    <property type="nucleotide sequence ID" value="NZ_JPWF01000007.1"/>
</dbReference>
<gene>
    <name evidence="2" type="ORF">TH19_12480</name>
</gene>
<evidence type="ECO:0000313" key="2">
    <source>
        <dbReference type="EMBL" id="RCK36731.1"/>
    </source>
</evidence>
<protein>
    <recommendedName>
        <fullName evidence="1">YjiS-like domain-containing protein</fullName>
    </recommendedName>
</protein>
<dbReference type="InterPro" id="IPR009506">
    <property type="entry name" value="YjiS-like"/>
</dbReference>
<organism evidence="2 3">
    <name type="scientific">Thalassospira profundimaris</name>
    <dbReference type="NCBI Taxonomy" id="502049"/>
    <lineage>
        <taxon>Bacteria</taxon>
        <taxon>Pseudomonadati</taxon>
        <taxon>Pseudomonadota</taxon>
        <taxon>Alphaproteobacteria</taxon>
        <taxon>Rhodospirillales</taxon>
        <taxon>Thalassospiraceae</taxon>
        <taxon>Thalassospira</taxon>
    </lineage>
</organism>
<proteinExistence type="predicted"/>
<name>A0A367W817_9PROT</name>
<dbReference type="AlphaFoldDB" id="A0A367W817"/>
<sequence length="94" mass="10404">MVNCNDTIQLPDIHVSDRAMVTGKQGVKPATWRAAMAGVVISAVDFLARLQSRARDRHAIQLLDDHMLKDVGLSRADVEEELSKPFWIGLPPRG</sequence>
<evidence type="ECO:0000313" key="3">
    <source>
        <dbReference type="Proteomes" id="UP000253226"/>
    </source>
</evidence>
<dbReference type="Pfam" id="PF06568">
    <property type="entry name" value="YjiS-like"/>
    <property type="match status" value="1"/>
</dbReference>
<comment type="caution">
    <text evidence="2">The sequence shown here is derived from an EMBL/GenBank/DDBJ whole genome shotgun (WGS) entry which is preliminary data.</text>
</comment>
<accession>A0A367W817</accession>
<dbReference type="Proteomes" id="UP000253226">
    <property type="component" value="Unassembled WGS sequence"/>
</dbReference>
<reference evidence="2 3" key="1">
    <citation type="submission" date="2014-07" db="EMBL/GenBank/DDBJ databases">
        <title>Draft genome sequence of Thalassospira profundimaris 35.</title>
        <authorList>
            <person name="Lai Q."/>
            <person name="Shao Z."/>
        </authorList>
    </citation>
    <scope>NUCLEOTIDE SEQUENCE [LARGE SCALE GENOMIC DNA]</scope>
    <source>
        <strain evidence="2 3">35</strain>
    </source>
</reference>
<dbReference type="OrthoDB" id="8096613at2"/>
<feature type="domain" description="YjiS-like" evidence="1">
    <location>
        <begin position="47"/>
        <end position="79"/>
    </location>
</feature>
<dbReference type="EMBL" id="JPWF01000007">
    <property type="protein sequence ID" value="RCK36731.1"/>
    <property type="molecule type" value="Genomic_DNA"/>
</dbReference>
<evidence type="ECO:0000259" key="1">
    <source>
        <dbReference type="Pfam" id="PF06568"/>
    </source>
</evidence>